<evidence type="ECO:0000313" key="6">
    <source>
        <dbReference type="EMBL" id="MST65810.1"/>
    </source>
</evidence>
<keyword evidence="3" id="KW-0238">DNA-binding</keyword>
<dbReference type="AlphaFoldDB" id="A0A7X2P2B5"/>
<dbReference type="InterPro" id="IPR014284">
    <property type="entry name" value="RNA_pol_sigma-70_dom"/>
</dbReference>
<evidence type="ECO:0000256" key="3">
    <source>
        <dbReference type="ARBA" id="ARBA00023125"/>
    </source>
</evidence>
<proteinExistence type="predicted"/>
<gene>
    <name evidence="6" type="ORF">FYJ57_03470</name>
</gene>
<dbReference type="GO" id="GO:0016987">
    <property type="term" value="F:sigma factor activity"/>
    <property type="evidence" value="ECO:0007669"/>
    <property type="project" value="UniProtKB-KW"/>
</dbReference>
<organism evidence="6 7">
    <name type="scientific">Oliverpabstia intestinalis</name>
    <dbReference type="NCBI Taxonomy" id="2606633"/>
    <lineage>
        <taxon>Bacteria</taxon>
        <taxon>Bacillati</taxon>
        <taxon>Bacillota</taxon>
        <taxon>Clostridia</taxon>
        <taxon>Lachnospirales</taxon>
        <taxon>Lachnospiraceae</taxon>
        <taxon>Oliverpabstia</taxon>
    </lineage>
</organism>
<name>A0A7X2P2B5_9FIRM</name>
<dbReference type="SUPFAM" id="SSF88659">
    <property type="entry name" value="Sigma3 and sigma4 domains of RNA polymerase sigma factors"/>
    <property type="match status" value="1"/>
</dbReference>
<dbReference type="GO" id="GO:0006352">
    <property type="term" value="P:DNA-templated transcription initiation"/>
    <property type="evidence" value="ECO:0007669"/>
    <property type="project" value="InterPro"/>
</dbReference>
<evidence type="ECO:0000313" key="7">
    <source>
        <dbReference type="Proteomes" id="UP000440513"/>
    </source>
</evidence>
<keyword evidence="4" id="KW-0804">Transcription</keyword>
<evidence type="ECO:0000259" key="5">
    <source>
        <dbReference type="Pfam" id="PF08281"/>
    </source>
</evidence>
<reference evidence="6 7" key="1">
    <citation type="submission" date="2019-08" db="EMBL/GenBank/DDBJ databases">
        <title>In-depth cultivation of the pig gut microbiome towards novel bacterial diversity and tailored functional studies.</title>
        <authorList>
            <person name="Wylensek D."/>
            <person name="Hitch T.C.A."/>
            <person name="Clavel T."/>
        </authorList>
    </citation>
    <scope>NUCLEOTIDE SEQUENCE [LARGE SCALE GENOMIC DNA]</scope>
    <source>
        <strain evidence="6 7">BSM-380-WT-5A</strain>
    </source>
</reference>
<dbReference type="Proteomes" id="UP000440513">
    <property type="component" value="Unassembled WGS sequence"/>
</dbReference>
<sequence length="149" mass="17509">MDADRKRLWISGQFIEVSEEVYAVYMQGDRKMRYFENDLKTERTVLDKEGRVVKVIPSREDSLDRLAEDQAAQFADRHESVEEAVLRRLSIQELYQALEQLSQSEKALIKAIFFDGKTEREYAEELGVYHNAVHTRKMRVLKKLKKVLA</sequence>
<evidence type="ECO:0000256" key="1">
    <source>
        <dbReference type="ARBA" id="ARBA00023015"/>
    </source>
</evidence>
<dbReference type="PANTHER" id="PTHR30385">
    <property type="entry name" value="SIGMA FACTOR F FLAGELLAR"/>
    <property type="match status" value="1"/>
</dbReference>
<dbReference type="Pfam" id="PF08281">
    <property type="entry name" value="Sigma70_r4_2"/>
    <property type="match status" value="1"/>
</dbReference>
<dbReference type="NCBIfam" id="TIGR02937">
    <property type="entry name" value="sigma70-ECF"/>
    <property type="match status" value="1"/>
</dbReference>
<protein>
    <submittedName>
        <fullName evidence="6">Sigma-70 family RNA polymerase sigma factor</fullName>
    </submittedName>
</protein>
<dbReference type="InterPro" id="IPR013249">
    <property type="entry name" value="RNA_pol_sigma70_r4_t2"/>
</dbReference>
<dbReference type="RefSeq" id="WP_328597428.1">
    <property type="nucleotide sequence ID" value="NZ_VUMS01000005.1"/>
</dbReference>
<keyword evidence="1" id="KW-0805">Transcription regulation</keyword>
<feature type="domain" description="RNA polymerase sigma factor 70 region 4 type 2" evidence="5">
    <location>
        <begin position="92"/>
        <end position="144"/>
    </location>
</feature>
<evidence type="ECO:0000256" key="4">
    <source>
        <dbReference type="ARBA" id="ARBA00023163"/>
    </source>
</evidence>
<evidence type="ECO:0000256" key="2">
    <source>
        <dbReference type="ARBA" id="ARBA00023082"/>
    </source>
</evidence>
<dbReference type="Gene3D" id="1.10.10.10">
    <property type="entry name" value="Winged helix-like DNA-binding domain superfamily/Winged helix DNA-binding domain"/>
    <property type="match status" value="1"/>
</dbReference>
<dbReference type="GO" id="GO:0003677">
    <property type="term" value="F:DNA binding"/>
    <property type="evidence" value="ECO:0007669"/>
    <property type="project" value="UniProtKB-KW"/>
</dbReference>
<dbReference type="EMBL" id="VUMS01000005">
    <property type="protein sequence ID" value="MST65810.1"/>
    <property type="molecule type" value="Genomic_DNA"/>
</dbReference>
<keyword evidence="2" id="KW-0731">Sigma factor</keyword>
<dbReference type="InterPro" id="IPR036388">
    <property type="entry name" value="WH-like_DNA-bd_sf"/>
</dbReference>
<dbReference type="InterPro" id="IPR013324">
    <property type="entry name" value="RNA_pol_sigma_r3/r4-like"/>
</dbReference>
<accession>A0A7X2P2B5</accession>
<comment type="caution">
    <text evidence="6">The sequence shown here is derived from an EMBL/GenBank/DDBJ whole genome shotgun (WGS) entry which is preliminary data.</text>
</comment>
<keyword evidence="7" id="KW-1185">Reference proteome</keyword>